<reference evidence="9" key="1">
    <citation type="submission" date="2020-07" db="EMBL/GenBank/DDBJ databases">
        <title>Huge and variable diversity of episymbiotic CPR bacteria and DPANN archaea in groundwater ecosystems.</title>
        <authorList>
            <person name="He C.Y."/>
            <person name="Keren R."/>
            <person name="Whittaker M."/>
            <person name="Farag I.F."/>
            <person name="Doudna J."/>
            <person name="Cate J.H.D."/>
            <person name="Banfield J.F."/>
        </authorList>
    </citation>
    <scope>NUCLEOTIDE SEQUENCE</scope>
    <source>
        <strain evidence="9">NC_groundwater_1664_Pr3_B-0.1um_52_9</strain>
    </source>
</reference>
<dbReference type="Gene3D" id="3.30.565.10">
    <property type="entry name" value="Histidine kinase-like ATPase, C-terminal domain"/>
    <property type="match status" value="1"/>
</dbReference>
<feature type="non-terminal residue" evidence="9">
    <location>
        <position position="1"/>
    </location>
</feature>
<accession>A0A9D6V6Q7</accession>
<dbReference type="InterPro" id="IPR003661">
    <property type="entry name" value="HisK_dim/P_dom"/>
</dbReference>
<dbReference type="InterPro" id="IPR036097">
    <property type="entry name" value="HisK_dim/P_sf"/>
</dbReference>
<dbReference type="InterPro" id="IPR000700">
    <property type="entry name" value="PAS-assoc_C"/>
</dbReference>
<dbReference type="SMART" id="SM00387">
    <property type="entry name" value="HATPase_c"/>
    <property type="match status" value="1"/>
</dbReference>
<evidence type="ECO:0000259" key="5">
    <source>
        <dbReference type="PROSITE" id="PS50109"/>
    </source>
</evidence>
<dbReference type="InterPro" id="IPR005467">
    <property type="entry name" value="His_kinase_dom"/>
</dbReference>
<dbReference type="PROSITE" id="PS50110">
    <property type="entry name" value="RESPONSE_REGULATORY"/>
    <property type="match status" value="1"/>
</dbReference>
<dbReference type="PANTHER" id="PTHR43065:SF42">
    <property type="entry name" value="TWO-COMPONENT SENSOR PPRA"/>
    <property type="match status" value="1"/>
</dbReference>
<dbReference type="PANTHER" id="PTHR43065">
    <property type="entry name" value="SENSOR HISTIDINE KINASE"/>
    <property type="match status" value="1"/>
</dbReference>
<gene>
    <name evidence="9" type="ORF">HY912_24160</name>
</gene>
<dbReference type="Gene3D" id="3.40.50.2300">
    <property type="match status" value="1"/>
</dbReference>
<evidence type="ECO:0000259" key="6">
    <source>
        <dbReference type="PROSITE" id="PS50110"/>
    </source>
</evidence>
<organism evidence="9 10">
    <name type="scientific">Desulfomonile tiedjei</name>
    <dbReference type="NCBI Taxonomy" id="2358"/>
    <lineage>
        <taxon>Bacteria</taxon>
        <taxon>Pseudomonadati</taxon>
        <taxon>Thermodesulfobacteriota</taxon>
        <taxon>Desulfomonilia</taxon>
        <taxon>Desulfomonilales</taxon>
        <taxon>Desulfomonilaceae</taxon>
        <taxon>Desulfomonile</taxon>
    </lineage>
</organism>
<dbReference type="NCBIfam" id="TIGR00229">
    <property type="entry name" value="sensory_box"/>
    <property type="match status" value="2"/>
</dbReference>
<feature type="modified residue" description="4-aspartylphosphate" evidence="4">
    <location>
        <position position="536"/>
    </location>
</feature>
<name>A0A9D6V6Q7_9BACT</name>
<dbReference type="InterPro" id="IPR004358">
    <property type="entry name" value="Sig_transdc_His_kin-like_C"/>
</dbReference>
<dbReference type="InterPro" id="IPR001610">
    <property type="entry name" value="PAC"/>
</dbReference>
<dbReference type="PRINTS" id="PR00344">
    <property type="entry name" value="BCTRLSENSOR"/>
</dbReference>
<dbReference type="SUPFAM" id="SSF52172">
    <property type="entry name" value="CheY-like"/>
    <property type="match status" value="1"/>
</dbReference>
<evidence type="ECO:0000256" key="1">
    <source>
        <dbReference type="ARBA" id="ARBA00000085"/>
    </source>
</evidence>
<dbReference type="Pfam" id="PF13426">
    <property type="entry name" value="PAS_9"/>
    <property type="match status" value="2"/>
</dbReference>
<evidence type="ECO:0000259" key="8">
    <source>
        <dbReference type="PROSITE" id="PS50113"/>
    </source>
</evidence>
<comment type="caution">
    <text evidence="9">The sequence shown here is derived from an EMBL/GenBank/DDBJ whole genome shotgun (WGS) entry which is preliminary data.</text>
</comment>
<dbReference type="PROSITE" id="PS50109">
    <property type="entry name" value="HIS_KIN"/>
    <property type="match status" value="1"/>
</dbReference>
<evidence type="ECO:0000256" key="3">
    <source>
        <dbReference type="ARBA" id="ARBA00022553"/>
    </source>
</evidence>
<dbReference type="GO" id="GO:0000155">
    <property type="term" value="F:phosphorelay sensor kinase activity"/>
    <property type="evidence" value="ECO:0007669"/>
    <property type="project" value="InterPro"/>
</dbReference>
<dbReference type="Proteomes" id="UP000807825">
    <property type="component" value="Unassembled WGS sequence"/>
</dbReference>
<dbReference type="Gene3D" id="1.10.287.130">
    <property type="match status" value="1"/>
</dbReference>
<dbReference type="EC" id="2.7.13.3" evidence="2"/>
<evidence type="ECO:0000256" key="4">
    <source>
        <dbReference type="PROSITE-ProRule" id="PRU00169"/>
    </source>
</evidence>
<protein>
    <recommendedName>
        <fullName evidence="2">histidine kinase</fullName>
        <ecNumber evidence="2">2.7.13.3</ecNumber>
    </recommendedName>
</protein>
<dbReference type="InterPro" id="IPR000014">
    <property type="entry name" value="PAS"/>
</dbReference>
<feature type="domain" description="PAC" evidence="8">
    <location>
        <begin position="175"/>
        <end position="229"/>
    </location>
</feature>
<feature type="domain" description="Histidine kinase" evidence="5">
    <location>
        <begin position="242"/>
        <end position="465"/>
    </location>
</feature>
<evidence type="ECO:0000313" key="9">
    <source>
        <dbReference type="EMBL" id="MBI5252602.1"/>
    </source>
</evidence>
<dbReference type="InterPro" id="IPR036890">
    <property type="entry name" value="HATPase_C_sf"/>
</dbReference>
<dbReference type="PROSITE" id="PS50113">
    <property type="entry name" value="PAC"/>
    <property type="match status" value="2"/>
</dbReference>
<keyword evidence="3 4" id="KW-0597">Phosphoprotein</keyword>
<dbReference type="Pfam" id="PF02518">
    <property type="entry name" value="HATPase_c"/>
    <property type="match status" value="1"/>
</dbReference>
<dbReference type="SMART" id="SM00448">
    <property type="entry name" value="REC"/>
    <property type="match status" value="1"/>
</dbReference>
<evidence type="ECO:0000259" key="7">
    <source>
        <dbReference type="PROSITE" id="PS50112"/>
    </source>
</evidence>
<dbReference type="Gene3D" id="3.30.450.20">
    <property type="entry name" value="PAS domain"/>
    <property type="match status" value="2"/>
</dbReference>
<proteinExistence type="predicted"/>
<sequence>IQKGPKILFANSLLNSLLGYAPWELEGMYHWFVYHRDYQELTRERAIARMRGEKVTSQYEVKLQRKDGDSIDGEISARGVKVKGEPGVLVWVRDISKRKRSEEAQRRLATAVEQAAEAIVITDTGGSIQYVNPAFERVSGYPRDEVIGQNPRVLKSGNLGETFYKNLWDTIRKGEVWTGRFINKKKDGSIYQEDSTISPVRDSHGKIVNFVAVKRDMTEHLQLSEQLLQAQKMEAVGILAGGIAHDFNNLLQVTLGYSELLLSQKEDDDPDSADLQKIFHAAKNGAELVQRLLTFSRKVEPNPVPLNLNRQVIQVEKLLRRTIPKMIAIQLDLSDELARIHADPSQVEQVLMNLAVNARDAMPDGGKLTVRTRTVALDGEWCKTHVGSKPGEYVLLTVSDTGLGMDKATVDHIFEPFYTTKELGRGTGLGLAMVYGIVKQHNGHITCESEVGSGTSFNVYFPAIEAREEPRMEDSGIMPAFGMETLLLVDDEEFIRELGRRILSKAGYTVLTATNGREALDLFNKEGAKISLVILDLIMPEMGGKDCLKGILEVNPHVKVLMASGLSAQFSMKESFEMGASGFVGKPFRIKELLGQVRKILDET</sequence>
<feature type="domain" description="PAC" evidence="8">
    <location>
        <begin position="57"/>
        <end position="107"/>
    </location>
</feature>
<dbReference type="AlphaFoldDB" id="A0A9D6V6Q7"/>
<dbReference type="SUPFAM" id="SSF47384">
    <property type="entry name" value="Homodimeric domain of signal transducing histidine kinase"/>
    <property type="match status" value="1"/>
</dbReference>
<evidence type="ECO:0000313" key="10">
    <source>
        <dbReference type="Proteomes" id="UP000807825"/>
    </source>
</evidence>
<feature type="domain" description="PAS" evidence="7">
    <location>
        <begin position="104"/>
        <end position="150"/>
    </location>
</feature>
<dbReference type="InterPro" id="IPR001789">
    <property type="entry name" value="Sig_transdc_resp-reg_receiver"/>
</dbReference>
<evidence type="ECO:0000256" key="2">
    <source>
        <dbReference type="ARBA" id="ARBA00012438"/>
    </source>
</evidence>
<dbReference type="Pfam" id="PF00512">
    <property type="entry name" value="HisKA"/>
    <property type="match status" value="1"/>
</dbReference>
<dbReference type="InterPro" id="IPR011006">
    <property type="entry name" value="CheY-like_superfamily"/>
</dbReference>
<dbReference type="CDD" id="cd00082">
    <property type="entry name" value="HisKA"/>
    <property type="match status" value="1"/>
</dbReference>
<feature type="domain" description="Response regulatory" evidence="6">
    <location>
        <begin position="485"/>
        <end position="601"/>
    </location>
</feature>
<dbReference type="EMBL" id="JACRDE010000626">
    <property type="protein sequence ID" value="MBI5252602.1"/>
    <property type="molecule type" value="Genomic_DNA"/>
</dbReference>
<dbReference type="SUPFAM" id="SSF55785">
    <property type="entry name" value="PYP-like sensor domain (PAS domain)"/>
    <property type="match status" value="2"/>
</dbReference>
<dbReference type="InterPro" id="IPR003594">
    <property type="entry name" value="HATPase_dom"/>
</dbReference>
<dbReference type="InterPro" id="IPR035965">
    <property type="entry name" value="PAS-like_dom_sf"/>
</dbReference>
<dbReference type="PROSITE" id="PS50112">
    <property type="entry name" value="PAS"/>
    <property type="match status" value="1"/>
</dbReference>
<comment type="catalytic activity">
    <reaction evidence="1">
        <text>ATP + protein L-histidine = ADP + protein N-phospho-L-histidine.</text>
        <dbReference type="EC" id="2.7.13.3"/>
    </reaction>
</comment>
<dbReference type="Pfam" id="PF00072">
    <property type="entry name" value="Response_reg"/>
    <property type="match status" value="1"/>
</dbReference>
<dbReference type="SMART" id="SM00086">
    <property type="entry name" value="PAC"/>
    <property type="match status" value="2"/>
</dbReference>
<dbReference type="SUPFAM" id="SSF55874">
    <property type="entry name" value="ATPase domain of HSP90 chaperone/DNA topoisomerase II/histidine kinase"/>
    <property type="match status" value="1"/>
</dbReference>
<dbReference type="CDD" id="cd00130">
    <property type="entry name" value="PAS"/>
    <property type="match status" value="2"/>
</dbReference>
<dbReference type="SMART" id="SM00091">
    <property type="entry name" value="PAS"/>
    <property type="match status" value="1"/>
</dbReference>
<dbReference type="SMART" id="SM00388">
    <property type="entry name" value="HisKA"/>
    <property type="match status" value="1"/>
</dbReference>